<evidence type="ECO:0000256" key="6">
    <source>
        <dbReference type="PIRSR" id="PIRSR016262-1"/>
    </source>
</evidence>
<comment type="caution">
    <text evidence="10">The sequence shown here is derived from an EMBL/GenBank/DDBJ whole genome shotgun (WGS) entry which is preliminary data.</text>
</comment>
<keyword evidence="4" id="KW-0808">Transferase</keyword>
<dbReference type="EMBL" id="CAIX01000002">
    <property type="protein sequence ID" value="CCI39625.1"/>
    <property type="molecule type" value="Genomic_DNA"/>
</dbReference>
<organism evidence="10 11">
    <name type="scientific">Albugo candida</name>
    <dbReference type="NCBI Taxonomy" id="65357"/>
    <lineage>
        <taxon>Eukaryota</taxon>
        <taxon>Sar</taxon>
        <taxon>Stramenopiles</taxon>
        <taxon>Oomycota</taxon>
        <taxon>Peronosporomycetes</taxon>
        <taxon>Albuginales</taxon>
        <taxon>Albuginaceae</taxon>
        <taxon>Albugo</taxon>
    </lineage>
</organism>
<dbReference type="AlphaFoldDB" id="A0A024FZY0"/>
<reference evidence="10 11" key="1">
    <citation type="submission" date="2012-05" db="EMBL/GenBank/DDBJ databases">
        <title>Recombination and specialization in a pathogen metapopulation.</title>
        <authorList>
            <person name="Gardiner A."/>
            <person name="Kemen E."/>
            <person name="Schultz-Larsen T."/>
            <person name="MacLean D."/>
            <person name="Van Oosterhout C."/>
            <person name="Jones J.D.G."/>
        </authorList>
    </citation>
    <scope>NUCLEOTIDE SEQUENCE [LARGE SCALE GENOMIC DNA]</scope>
    <source>
        <strain evidence="10 11">Ac Nc2</strain>
    </source>
</reference>
<name>A0A024FZY0_9STRA</name>
<sequence>MKECESAMDFPDAILILQHPGVYTLGRRASMANVKFDSNAKESFKLIRVDRGGEVTYHGPGQVVVYPILDLNHHRKDLHWYLRRIEEVVIAVLAKFGIRGHRQTGLTGVWVQDPQTKDIKKIAAIGTHATKWITMHGFAINVTTDLTSFHHIVPCGIENYGVINMANFDHKIESRQVENAIVSTIEDIFALKITSLHQESPFL</sequence>
<protein>
    <recommendedName>
        <fullName evidence="3">lipoyl(octanoyl) transferase</fullName>
        <ecNumber evidence="3">2.3.1.181</ecNumber>
    </recommendedName>
</protein>
<evidence type="ECO:0000256" key="4">
    <source>
        <dbReference type="ARBA" id="ARBA00022679"/>
    </source>
</evidence>
<evidence type="ECO:0000256" key="7">
    <source>
        <dbReference type="PIRSR" id="PIRSR016262-2"/>
    </source>
</evidence>
<comment type="pathway">
    <text evidence="1">Protein modification; protein lipoylation via endogenous pathway; protein N(6)-(lipoyl)lysine from octanoyl-[acyl-carrier-protein]: step 1/2.</text>
</comment>
<dbReference type="STRING" id="65357.A0A024FZY0"/>
<dbReference type="SUPFAM" id="SSF55681">
    <property type="entry name" value="Class II aaRS and biotin synthetases"/>
    <property type="match status" value="1"/>
</dbReference>
<proteinExistence type="inferred from homology"/>
<dbReference type="InterPro" id="IPR000544">
    <property type="entry name" value="Octanoyltransferase"/>
</dbReference>
<evidence type="ECO:0000313" key="10">
    <source>
        <dbReference type="EMBL" id="CCI39625.1"/>
    </source>
</evidence>
<dbReference type="PROSITE" id="PS51733">
    <property type="entry name" value="BPL_LPL_CATALYTIC"/>
    <property type="match status" value="1"/>
</dbReference>
<dbReference type="HAMAP" id="MF_00013">
    <property type="entry name" value="LipB"/>
    <property type="match status" value="1"/>
</dbReference>
<dbReference type="PROSITE" id="PS01313">
    <property type="entry name" value="LIPB"/>
    <property type="match status" value="1"/>
</dbReference>
<dbReference type="OrthoDB" id="19908at2759"/>
<gene>
    <name evidence="10" type="ORF">BN9_004080</name>
</gene>
<evidence type="ECO:0000256" key="5">
    <source>
        <dbReference type="ARBA" id="ARBA00023315"/>
    </source>
</evidence>
<dbReference type="UniPathway" id="UPA00538">
    <property type="reaction ID" value="UER00592"/>
</dbReference>
<dbReference type="InterPro" id="IPR004143">
    <property type="entry name" value="BPL_LPL_catalytic"/>
</dbReference>
<dbReference type="GO" id="GO:0009249">
    <property type="term" value="P:protein lipoylation"/>
    <property type="evidence" value="ECO:0007669"/>
    <property type="project" value="InterPro"/>
</dbReference>
<dbReference type="Proteomes" id="UP000053237">
    <property type="component" value="Unassembled WGS sequence"/>
</dbReference>
<dbReference type="EC" id="2.3.1.181" evidence="3"/>
<dbReference type="CDD" id="cd16444">
    <property type="entry name" value="LipB"/>
    <property type="match status" value="1"/>
</dbReference>
<evidence type="ECO:0000256" key="8">
    <source>
        <dbReference type="PIRSR" id="PIRSR016262-3"/>
    </source>
</evidence>
<feature type="site" description="Lowers pKa of active site Cys" evidence="8">
    <location>
        <position position="121"/>
    </location>
</feature>
<dbReference type="PIRSF" id="PIRSF016262">
    <property type="entry name" value="LPLase"/>
    <property type="match status" value="1"/>
</dbReference>
<dbReference type="PANTHER" id="PTHR10993">
    <property type="entry name" value="OCTANOYLTRANSFERASE"/>
    <property type="match status" value="1"/>
</dbReference>
<feature type="active site" description="Acyl-thioester intermediate" evidence="6">
    <location>
        <position position="155"/>
    </location>
</feature>
<feature type="binding site" evidence="7">
    <location>
        <begin position="137"/>
        <end position="139"/>
    </location>
    <ligand>
        <name>substrate</name>
    </ligand>
</feature>
<feature type="binding site" evidence="7">
    <location>
        <begin position="51"/>
        <end position="58"/>
    </location>
    <ligand>
        <name>substrate</name>
    </ligand>
</feature>
<feature type="domain" description="BPL/LPL catalytic" evidence="9">
    <location>
        <begin position="8"/>
        <end position="193"/>
    </location>
</feature>
<keyword evidence="11" id="KW-1185">Reference proteome</keyword>
<dbReference type="PANTHER" id="PTHR10993:SF7">
    <property type="entry name" value="LIPOYLTRANSFERASE 2, MITOCHONDRIAL-RELATED"/>
    <property type="match status" value="1"/>
</dbReference>
<dbReference type="NCBIfam" id="NF010925">
    <property type="entry name" value="PRK14345.1"/>
    <property type="match status" value="1"/>
</dbReference>
<dbReference type="Pfam" id="PF21948">
    <property type="entry name" value="LplA-B_cat"/>
    <property type="match status" value="1"/>
</dbReference>
<dbReference type="InterPro" id="IPR045864">
    <property type="entry name" value="aa-tRNA-synth_II/BPL/LPL"/>
</dbReference>
<dbReference type="GO" id="GO:0033819">
    <property type="term" value="F:lipoyl(octanoyl) transferase activity"/>
    <property type="evidence" value="ECO:0007669"/>
    <property type="project" value="UniProtKB-EC"/>
</dbReference>
<dbReference type="InParanoid" id="A0A024FZY0"/>
<evidence type="ECO:0000259" key="9">
    <source>
        <dbReference type="PROSITE" id="PS51733"/>
    </source>
</evidence>
<dbReference type="Gene3D" id="3.30.930.10">
    <property type="entry name" value="Bira Bifunctional Protein, Domain 2"/>
    <property type="match status" value="1"/>
</dbReference>
<dbReference type="NCBIfam" id="TIGR00214">
    <property type="entry name" value="lipB"/>
    <property type="match status" value="1"/>
</dbReference>
<dbReference type="InterPro" id="IPR020605">
    <property type="entry name" value="Octanoyltransferase_CS"/>
</dbReference>
<keyword evidence="5" id="KW-0012">Acyltransferase</keyword>
<feature type="binding site" evidence="7">
    <location>
        <begin position="124"/>
        <end position="126"/>
    </location>
    <ligand>
        <name>substrate</name>
    </ligand>
</feature>
<accession>A0A024FZY0</accession>
<evidence type="ECO:0000313" key="11">
    <source>
        <dbReference type="Proteomes" id="UP000053237"/>
    </source>
</evidence>
<evidence type="ECO:0000256" key="1">
    <source>
        <dbReference type="ARBA" id="ARBA00004821"/>
    </source>
</evidence>
<comment type="similarity">
    <text evidence="2">Belongs to the LipB family.</text>
</comment>
<evidence type="ECO:0000256" key="3">
    <source>
        <dbReference type="ARBA" id="ARBA00012334"/>
    </source>
</evidence>
<evidence type="ECO:0000256" key="2">
    <source>
        <dbReference type="ARBA" id="ARBA00007907"/>
    </source>
</evidence>